<evidence type="ECO:0000256" key="1">
    <source>
        <dbReference type="SAM" id="Coils"/>
    </source>
</evidence>
<dbReference type="EMBL" id="JASCZI010241672">
    <property type="protein sequence ID" value="MED6204255.1"/>
    <property type="molecule type" value="Genomic_DNA"/>
</dbReference>
<name>A0ABU6Y3C9_9FABA</name>
<gene>
    <name evidence="3" type="ORF">PIB30_007726</name>
</gene>
<dbReference type="Proteomes" id="UP001341840">
    <property type="component" value="Unassembled WGS sequence"/>
</dbReference>
<feature type="region of interest" description="Disordered" evidence="2">
    <location>
        <begin position="118"/>
        <end position="143"/>
    </location>
</feature>
<comment type="caution">
    <text evidence="3">The sequence shown here is derived from an EMBL/GenBank/DDBJ whole genome shotgun (WGS) entry which is preliminary data.</text>
</comment>
<keyword evidence="4" id="KW-1185">Reference proteome</keyword>
<protein>
    <submittedName>
        <fullName evidence="3">Uncharacterized protein</fullName>
    </submittedName>
</protein>
<evidence type="ECO:0000256" key="2">
    <source>
        <dbReference type="SAM" id="MobiDB-lite"/>
    </source>
</evidence>
<sequence length="143" mass="16336">MLQLLDVSFNQEDFQSRQASGETEEEAFRSLFGKEQPGSVRFYGRSITKINLQKHAEISAIKERHQEEVKSLKGELGDVRDEVHGLRSMVKLLFQRSDPEMRLEEVEAMLQNAHHSPIDANSGHGSNHASNMNMVNLHESYEE</sequence>
<organism evidence="3 4">
    <name type="scientific">Stylosanthes scabra</name>
    <dbReference type="NCBI Taxonomy" id="79078"/>
    <lineage>
        <taxon>Eukaryota</taxon>
        <taxon>Viridiplantae</taxon>
        <taxon>Streptophyta</taxon>
        <taxon>Embryophyta</taxon>
        <taxon>Tracheophyta</taxon>
        <taxon>Spermatophyta</taxon>
        <taxon>Magnoliopsida</taxon>
        <taxon>eudicotyledons</taxon>
        <taxon>Gunneridae</taxon>
        <taxon>Pentapetalae</taxon>
        <taxon>rosids</taxon>
        <taxon>fabids</taxon>
        <taxon>Fabales</taxon>
        <taxon>Fabaceae</taxon>
        <taxon>Papilionoideae</taxon>
        <taxon>50 kb inversion clade</taxon>
        <taxon>dalbergioids sensu lato</taxon>
        <taxon>Dalbergieae</taxon>
        <taxon>Pterocarpus clade</taxon>
        <taxon>Stylosanthes</taxon>
    </lineage>
</organism>
<evidence type="ECO:0000313" key="3">
    <source>
        <dbReference type="EMBL" id="MED6204255.1"/>
    </source>
</evidence>
<proteinExistence type="predicted"/>
<reference evidence="3 4" key="1">
    <citation type="journal article" date="2023" name="Plants (Basel)">
        <title>Bridging the Gap: Combining Genomics and Transcriptomics Approaches to Understand Stylosanthes scabra, an Orphan Legume from the Brazilian Caatinga.</title>
        <authorList>
            <person name="Ferreira-Neto J.R.C."/>
            <person name="da Silva M.D."/>
            <person name="Binneck E."/>
            <person name="de Melo N.F."/>
            <person name="da Silva R.H."/>
            <person name="de Melo A.L.T.M."/>
            <person name="Pandolfi V."/>
            <person name="Bustamante F.O."/>
            <person name="Brasileiro-Vidal A.C."/>
            <person name="Benko-Iseppon A.M."/>
        </authorList>
    </citation>
    <scope>NUCLEOTIDE SEQUENCE [LARGE SCALE GENOMIC DNA]</scope>
    <source>
        <tissue evidence="3">Leaves</tissue>
    </source>
</reference>
<evidence type="ECO:0000313" key="4">
    <source>
        <dbReference type="Proteomes" id="UP001341840"/>
    </source>
</evidence>
<accession>A0ABU6Y3C9</accession>
<keyword evidence="1" id="KW-0175">Coiled coil</keyword>
<feature type="compositionally biased region" description="Polar residues" evidence="2">
    <location>
        <begin position="123"/>
        <end position="134"/>
    </location>
</feature>
<feature type="coiled-coil region" evidence="1">
    <location>
        <begin position="55"/>
        <end position="82"/>
    </location>
</feature>